<keyword evidence="3" id="KW-0998">Cell outer membrane</keyword>
<dbReference type="PANTHER" id="PTHR30329">
    <property type="entry name" value="STATOR ELEMENT OF FLAGELLAR MOTOR COMPLEX"/>
    <property type="match status" value="1"/>
</dbReference>
<comment type="subcellular location">
    <subcellularLocation>
        <location evidence="1">Cell outer membrane</location>
    </subcellularLocation>
</comment>
<dbReference type="PANTHER" id="PTHR30329:SF21">
    <property type="entry name" value="LIPOPROTEIN YIAD-RELATED"/>
    <property type="match status" value="1"/>
</dbReference>
<protein>
    <submittedName>
        <fullName evidence="6">OmpA family protein</fullName>
    </submittedName>
</protein>
<evidence type="ECO:0000313" key="7">
    <source>
        <dbReference type="Proteomes" id="UP000829817"/>
    </source>
</evidence>
<dbReference type="InterPro" id="IPR050330">
    <property type="entry name" value="Bact_OuterMem_StrucFunc"/>
</dbReference>
<name>A0ABY4DQU1_9NEIS</name>
<sequence>MKTFGVIAVSLILSACAGAHPKEKWHNFNDQPIDSWVGDNDAGLVFYRDQSGDSHTAVNIVINGEYQTSLQQNGYSQAVVCAQPQRLGAFVTGQGNSSANEAARGNFYNLPRGQLSYFRVSVNQAGQAQLMAVDKATAQAELKNSKHQANTLSRVDKQNTCAPRSAPRQYTLGASALFPFDRSQAADIIPDGRKQIANIAADIREYPVGIKKIEVIGHTDPQGTEAYNQQLSKQRADAVKQLLMQNGVSASLIYAEGKGAAEPVVSHCANQATAAQVQTCNQPNRRVVVKLYTNQQQ</sequence>
<evidence type="ECO:0000313" key="6">
    <source>
        <dbReference type="EMBL" id="UOO81424.1"/>
    </source>
</evidence>
<organism evidence="6 7">
    <name type="scientific">Uruburuella testudinis</name>
    <dbReference type="NCBI Taxonomy" id="1282863"/>
    <lineage>
        <taxon>Bacteria</taxon>
        <taxon>Pseudomonadati</taxon>
        <taxon>Pseudomonadota</taxon>
        <taxon>Betaproteobacteria</taxon>
        <taxon>Neisseriales</taxon>
        <taxon>Neisseriaceae</taxon>
        <taxon>Uruburuella</taxon>
    </lineage>
</organism>
<dbReference type="InterPro" id="IPR036737">
    <property type="entry name" value="OmpA-like_sf"/>
</dbReference>
<dbReference type="EMBL" id="CP091508">
    <property type="protein sequence ID" value="UOO81424.1"/>
    <property type="molecule type" value="Genomic_DNA"/>
</dbReference>
<dbReference type="InterPro" id="IPR006665">
    <property type="entry name" value="OmpA-like"/>
</dbReference>
<dbReference type="RefSeq" id="WP_244784547.1">
    <property type="nucleotide sequence ID" value="NZ_CP091508.1"/>
</dbReference>
<accession>A0ABY4DQU1</accession>
<dbReference type="Gene3D" id="3.30.1330.60">
    <property type="entry name" value="OmpA-like domain"/>
    <property type="match status" value="1"/>
</dbReference>
<evidence type="ECO:0000256" key="3">
    <source>
        <dbReference type="ARBA" id="ARBA00023237"/>
    </source>
</evidence>
<evidence type="ECO:0000256" key="4">
    <source>
        <dbReference type="PROSITE-ProRule" id="PRU00473"/>
    </source>
</evidence>
<gene>
    <name evidence="6" type="ORF">LVJ83_10740</name>
</gene>
<dbReference type="PROSITE" id="PS51257">
    <property type="entry name" value="PROKAR_LIPOPROTEIN"/>
    <property type="match status" value="1"/>
</dbReference>
<reference evidence="6 7" key="1">
    <citation type="journal article" date="2022" name="Res Sq">
        <title>Evolution of multicellular longitudinally dividing oral cavity symbionts (Neisseriaceae).</title>
        <authorList>
            <person name="Nyongesa S."/>
            <person name="Weber P."/>
            <person name="Bernet E."/>
            <person name="Pullido F."/>
            <person name="Nieckarz M."/>
            <person name="Delaby M."/>
            <person name="Nieves C."/>
            <person name="Viehboeck T."/>
            <person name="Krause N."/>
            <person name="Rivera-Millot A."/>
            <person name="Nakamura A."/>
            <person name="Vischer N."/>
            <person name="VanNieuwenhze M."/>
            <person name="Brun Y."/>
            <person name="Cava F."/>
            <person name="Bulgheresi S."/>
            <person name="Veyrier F."/>
        </authorList>
    </citation>
    <scope>NUCLEOTIDE SEQUENCE [LARGE SCALE GENOMIC DNA]</scope>
    <source>
        <strain evidence="6 7">CCUG 63373m</strain>
    </source>
</reference>
<dbReference type="SUPFAM" id="SSF103088">
    <property type="entry name" value="OmpA-like"/>
    <property type="match status" value="1"/>
</dbReference>
<feature type="domain" description="OmpA-like" evidence="5">
    <location>
        <begin position="165"/>
        <end position="295"/>
    </location>
</feature>
<dbReference type="CDD" id="cd07185">
    <property type="entry name" value="OmpA_C-like"/>
    <property type="match status" value="1"/>
</dbReference>
<evidence type="ECO:0000256" key="2">
    <source>
        <dbReference type="ARBA" id="ARBA00023136"/>
    </source>
</evidence>
<dbReference type="PROSITE" id="PS51123">
    <property type="entry name" value="OMPA_2"/>
    <property type="match status" value="1"/>
</dbReference>
<keyword evidence="7" id="KW-1185">Reference proteome</keyword>
<dbReference type="Proteomes" id="UP000829817">
    <property type="component" value="Chromosome"/>
</dbReference>
<evidence type="ECO:0000256" key="1">
    <source>
        <dbReference type="ARBA" id="ARBA00004442"/>
    </source>
</evidence>
<dbReference type="InterPro" id="IPR006664">
    <property type="entry name" value="OMP_bac"/>
</dbReference>
<proteinExistence type="predicted"/>
<dbReference type="PRINTS" id="PR01021">
    <property type="entry name" value="OMPADOMAIN"/>
</dbReference>
<dbReference type="Pfam" id="PF00691">
    <property type="entry name" value="OmpA"/>
    <property type="match status" value="1"/>
</dbReference>
<evidence type="ECO:0000259" key="5">
    <source>
        <dbReference type="PROSITE" id="PS51123"/>
    </source>
</evidence>
<keyword evidence="2 4" id="KW-0472">Membrane</keyword>